<organism evidence="7 8">
    <name type="scientific">Salinicoccus halitifaciens</name>
    <dbReference type="NCBI Taxonomy" id="1073415"/>
    <lineage>
        <taxon>Bacteria</taxon>
        <taxon>Bacillati</taxon>
        <taxon>Bacillota</taxon>
        <taxon>Bacilli</taxon>
        <taxon>Bacillales</taxon>
        <taxon>Staphylococcaceae</taxon>
        <taxon>Salinicoccus</taxon>
    </lineage>
</organism>
<keyword evidence="2 4" id="KW-0238">DNA-binding</keyword>
<dbReference type="Gene3D" id="1.10.150.130">
    <property type="match status" value="1"/>
</dbReference>
<protein>
    <submittedName>
        <fullName evidence="7">Integrase/recombinase XerD</fullName>
    </submittedName>
</protein>
<dbReference type="PANTHER" id="PTHR30349">
    <property type="entry name" value="PHAGE INTEGRASE-RELATED"/>
    <property type="match status" value="1"/>
</dbReference>
<keyword evidence="3" id="KW-0233">DNA recombination</keyword>
<gene>
    <name evidence="7" type="ORF">ABHD89_000121</name>
</gene>
<evidence type="ECO:0000256" key="2">
    <source>
        <dbReference type="ARBA" id="ARBA00023125"/>
    </source>
</evidence>
<evidence type="ECO:0000256" key="3">
    <source>
        <dbReference type="ARBA" id="ARBA00023172"/>
    </source>
</evidence>
<evidence type="ECO:0000259" key="5">
    <source>
        <dbReference type="PROSITE" id="PS51898"/>
    </source>
</evidence>
<evidence type="ECO:0000256" key="4">
    <source>
        <dbReference type="PROSITE-ProRule" id="PRU01248"/>
    </source>
</evidence>
<dbReference type="PANTHER" id="PTHR30349:SF64">
    <property type="entry name" value="PROPHAGE INTEGRASE INTD-RELATED"/>
    <property type="match status" value="1"/>
</dbReference>
<evidence type="ECO:0000259" key="6">
    <source>
        <dbReference type="PROSITE" id="PS51900"/>
    </source>
</evidence>
<dbReference type="PROSITE" id="PS51900">
    <property type="entry name" value="CB"/>
    <property type="match status" value="1"/>
</dbReference>
<dbReference type="Pfam" id="PF00589">
    <property type="entry name" value="Phage_integrase"/>
    <property type="match status" value="1"/>
</dbReference>
<sequence>MSLKRRKSKKPAAIRFSDMKEIVYSQKLGTTSKETADNYIKALNELIYFFDDGYVKDLTIEDAYDYLDYLLNDKPHFRGDKNRSSKVGLARRSVNTYLTLTKGAYTVLLELGYIKSKHDVFRDINQLKYQKQSPKVIKPSELNKLIKSLDERYYTDLRMLTAIHLFLESFGRVSEVLELTEDDIDFDRNIVTFNKTKNSLFRSVPVSQKTIDLVDRLLDHNESFTKNEGRIFLTNVGNPLKRDSFGAHLEKCLKRAGVKQHITNHMFRHTAATAFMEQKGSLKTLQYYLGHSDISVTEIYLHIDEVKNIRNQAKHSPLNILKENKVKTRRNIRSHRRYVK</sequence>
<comment type="caution">
    <text evidence="7">The sequence shown here is derived from an EMBL/GenBank/DDBJ whole genome shotgun (WGS) entry which is preliminary data.</text>
</comment>
<keyword evidence="8" id="KW-1185">Reference proteome</keyword>
<reference evidence="7 8" key="1">
    <citation type="submission" date="2024-05" db="EMBL/GenBank/DDBJ databases">
        <title>Genomic Encyclopedia of Type Strains, Phase IV (KMG-IV): sequencing the most valuable type-strain genomes for metagenomic binning, comparative biology and taxonomic classification.</title>
        <authorList>
            <person name="Goeker M."/>
        </authorList>
    </citation>
    <scope>NUCLEOTIDE SEQUENCE [LARGE SCALE GENOMIC DNA]</scope>
    <source>
        <strain evidence="7 8">DSM 25286</strain>
    </source>
</reference>
<dbReference type="Gene3D" id="1.10.443.10">
    <property type="entry name" value="Intergrase catalytic core"/>
    <property type="match status" value="1"/>
</dbReference>
<accession>A0ABV2E5R9</accession>
<dbReference type="InterPro" id="IPR010998">
    <property type="entry name" value="Integrase_recombinase_N"/>
</dbReference>
<feature type="domain" description="Core-binding (CB)" evidence="6">
    <location>
        <begin position="7"/>
        <end position="109"/>
    </location>
</feature>
<comment type="similarity">
    <text evidence="1">Belongs to the 'phage' integrase family.</text>
</comment>
<dbReference type="PROSITE" id="PS51898">
    <property type="entry name" value="TYR_RECOMBINASE"/>
    <property type="match status" value="1"/>
</dbReference>
<dbReference type="InterPro" id="IPR011010">
    <property type="entry name" value="DNA_brk_join_enz"/>
</dbReference>
<dbReference type="InterPro" id="IPR044068">
    <property type="entry name" value="CB"/>
</dbReference>
<dbReference type="InterPro" id="IPR013762">
    <property type="entry name" value="Integrase-like_cat_sf"/>
</dbReference>
<dbReference type="Proteomes" id="UP001549019">
    <property type="component" value="Unassembled WGS sequence"/>
</dbReference>
<dbReference type="CDD" id="cd00397">
    <property type="entry name" value="DNA_BRE_C"/>
    <property type="match status" value="1"/>
</dbReference>
<dbReference type="InterPro" id="IPR050090">
    <property type="entry name" value="Tyrosine_recombinase_XerCD"/>
</dbReference>
<dbReference type="EMBL" id="JBDZDV010000001">
    <property type="protein sequence ID" value="MET3109733.1"/>
    <property type="molecule type" value="Genomic_DNA"/>
</dbReference>
<name>A0ABV2E5R9_9STAP</name>
<dbReference type="InterPro" id="IPR002104">
    <property type="entry name" value="Integrase_catalytic"/>
</dbReference>
<evidence type="ECO:0000313" key="7">
    <source>
        <dbReference type="EMBL" id="MET3109733.1"/>
    </source>
</evidence>
<dbReference type="SUPFAM" id="SSF56349">
    <property type="entry name" value="DNA breaking-rejoining enzymes"/>
    <property type="match status" value="1"/>
</dbReference>
<proteinExistence type="inferred from homology"/>
<feature type="domain" description="Tyr recombinase" evidence="5">
    <location>
        <begin position="132"/>
        <end position="314"/>
    </location>
</feature>
<dbReference type="RefSeq" id="WP_230820926.1">
    <property type="nucleotide sequence ID" value="NZ_JAJNCU010000001.1"/>
</dbReference>
<evidence type="ECO:0000313" key="8">
    <source>
        <dbReference type="Proteomes" id="UP001549019"/>
    </source>
</evidence>
<evidence type="ECO:0000256" key="1">
    <source>
        <dbReference type="ARBA" id="ARBA00008857"/>
    </source>
</evidence>